<sequence length="221" mass="24090">MNVFDRAVAAVAPVHAAKRAAARAALKIIDSGYGNYGANLTKKSLRGWEFYGGSAKEDIEDNIDILRQRSRDAYMGIPTASAALKTMRTNVIAGGLMPAPQIDAEFLGLTPEDAEKLQAQIVREFALWADTPVCDADRVDNFYKLQQLTFLSYAMNGDAIVLLPTKEQTGQPYSLRVRLVEADRVCSPDGFDRLVPCTVQGHDVHCLVQGVETDADGMVVV</sequence>
<reference evidence="1" key="1">
    <citation type="journal article" date="2021" name="Proc. Natl. Acad. Sci. U.S.A.">
        <title>A Catalog of Tens of Thousands of Viruses from Human Metagenomes Reveals Hidden Associations with Chronic Diseases.</title>
        <authorList>
            <person name="Tisza M.J."/>
            <person name="Buck C.B."/>
        </authorList>
    </citation>
    <scope>NUCLEOTIDE SEQUENCE</scope>
    <source>
        <strain evidence="1">Ct2A51</strain>
    </source>
</reference>
<dbReference type="GO" id="GO:0019068">
    <property type="term" value="P:virion assembly"/>
    <property type="evidence" value="ECO:0007669"/>
    <property type="project" value="InterPro"/>
</dbReference>
<dbReference type="GO" id="GO:0005198">
    <property type="term" value="F:structural molecule activity"/>
    <property type="evidence" value="ECO:0007669"/>
    <property type="project" value="InterPro"/>
</dbReference>
<dbReference type="Pfam" id="PF05136">
    <property type="entry name" value="Phage_portal_2"/>
    <property type="match status" value="1"/>
</dbReference>
<name>A0A8S5T0Q2_9CAUD</name>
<dbReference type="EMBL" id="BK032714">
    <property type="protein sequence ID" value="DAF56362.1"/>
    <property type="molecule type" value="Genomic_DNA"/>
</dbReference>
<accession>A0A8S5T0Q2</accession>
<evidence type="ECO:0000313" key="1">
    <source>
        <dbReference type="EMBL" id="DAF56362.1"/>
    </source>
</evidence>
<organism evidence="1">
    <name type="scientific">Caudovirales sp. ct2A51</name>
    <dbReference type="NCBI Taxonomy" id="2827630"/>
    <lineage>
        <taxon>Viruses</taxon>
        <taxon>Duplodnaviria</taxon>
        <taxon>Heunggongvirae</taxon>
        <taxon>Uroviricota</taxon>
        <taxon>Caudoviricetes</taxon>
    </lineage>
</organism>
<protein>
    <submittedName>
        <fullName evidence="1">Portal protein, lambda family</fullName>
    </submittedName>
</protein>
<proteinExistence type="predicted"/>
<dbReference type="InterPro" id="IPR006429">
    <property type="entry name" value="Phage_lambda_portal"/>
</dbReference>